<dbReference type="Pfam" id="PF00723">
    <property type="entry name" value="Glyco_hydro_15"/>
    <property type="match status" value="1"/>
</dbReference>
<evidence type="ECO:0000313" key="2">
    <source>
        <dbReference type="EMBL" id="BDZ46519.1"/>
    </source>
</evidence>
<dbReference type="InterPro" id="IPR011613">
    <property type="entry name" value="GH15-like"/>
</dbReference>
<keyword evidence="3" id="KW-1185">Reference proteome</keyword>
<feature type="domain" description="GH15-like" evidence="1">
    <location>
        <begin position="15"/>
        <end position="289"/>
    </location>
</feature>
<protein>
    <recommendedName>
        <fullName evidence="1">GH15-like domain-containing protein</fullName>
    </recommendedName>
</protein>
<dbReference type="SUPFAM" id="SSF48208">
    <property type="entry name" value="Six-hairpin glycosidases"/>
    <property type="match status" value="1"/>
</dbReference>
<proteinExistence type="predicted"/>
<dbReference type="Proteomes" id="UP001321498">
    <property type="component" value="Chromosome"/>
</dbReference>
<dbReference type="InterPro" id="IPR008928">
    <property type="entry name" value="6-hairpin_glycosidase_sf"/>
</dbReference>
<dbReference type="PANTHER" id="PTHR31616">
    <property type="entry name" value="TREHALASE"/>
    <property type="match status" value="1"/>
</dbReference>
<evidence type="ECO:0000259" key="1">
    <source>
        <dbReference type="Pfam" id="PF00723"/>
    </source>
</evidence>
<dbReference type="Gene3D" id="1.50.10.10">
    <property type="match status" value="1"/>
</dbReference>
<dbReference type="InterPro" id="IPR012341">
    <property type="entry name" value="6hp_glycosidase-like_sf"/>
</dbReference>
<sequence length="378" mass="41064">MTSVSLPSTRLGELAASSLRIILASQQPSGAFPASLTFSAYRGYCWFRDGSFIADAASAAGEEEAASRFFDWCARILDDRRGQVQVIVAAAAAGASAPDEKMLATRFTFDGREGDDDWWDFQLDGYGTWAWALAEHCRRSGIDASRWSSALELTCDYLVSSWRRPCFDWWEEHSEEVHVSTLGCVVAGLDALSELGVLDDTRRTAAARAAAEARVLIYERGVQGGHLVKWLDSGDSDASLAALISPLGVLDPASDLTGATLDTIAIDLEVDGGVHRFRADTFYGGGQWPLLSCFLGLAELARGNRGRAQTLLEWAASTAGPAGELPEQVDRHLLAPDRHQEWVDRWGPVASPLLWSSAMYLRLALELGVVAPIERTGR</sequence>
<evidence type="ECO:0000313" key="3">
    <source>
        <dbReference type="Proteomes" id="UP001321498"/>
    </source>
</evidence>
<dbReference type="PANTHER" id="PTHR31616:SF0">
    <property type="entry name" value="GLUCAN 1,4-ALPHA-GLUCOSIDASE"/>
    <property type="match status" value="1"/>
</dbReference>
<reference evidence="3" key="1">
    <citation type="journal article" date="2019" name="Int. J. Syst. Evol. Microbiol.">
        <title>The Global Catalogue of Microorganisms (GCM) 10K type strain sequencing project: providing services to taxonomists for standard genome sequencing and annotation.</title>
        <authorList>
            <consortium name="The Broad Institute Genomics Platform"/>
            <consortium name="The Broad Institute Genome Sequencing Center for Infectious Disease"/>
            <person name="Wu L."/>
            <person name="Ma J."/>
        </authorList>
    </citation>
    <scope>NUCLEOTIDE SEQUENCE [LARGE SCALE GENOMIC DNA]</scope>
    <source>
        <strain evidence="3">NBRC 108725</strain>
    </source>
</reference>
<dbReference type="RefSeq" id="WP_286276564.1">
    <property type="nucleotide sequence ID" value="NZ_AP027731.1"/>
</dbReference>
<accession>A0ABN6XNF2</accession>
<name>A0ABN6XNF2_9MICO</name>
<organism evidence="2 3">
    <name type="scientific">Naasia aerilata</name>
    <dbReference type="NCBI Taxonomy" id="1162966"/>
    <lineage>
        <taxon>Bacteria</taxon>
        <taxon>Bacillati</taxon>
        <taxon>Actinomycetota</taxon>
        <taxon>Actinomycetes</taxon>
        <taxon>Micrococcales</taxon>
        <taxon>Microbacteriaceae</taxon>
        <taxon>Naasia</taxon>
    </lineage>
</organism>
<dbReference type="EMBL" id="AP027731">
    <property type="protein sequence ID" value="BDZ46519.1"/>
    <property type="molecule type" value="Genomic_DNA"/>
</dbReference>
<gene>
    <name evidence="2" type="ORF">GCM10025866_24280</name>
</gene>